<feature type="compositionally biased region" description="Basic and acidic residues" evidence="1">
    <location>
        <begin position="50"/>
        <end position="71"/>
    </location>
</feature>
<evidence type="ECO:0000313" key="3">
    <source>
        <dbReference type="Proteomes" id="UP000625711"/>
    </source>
</evidence>
<feature type="region of interest" description="Disordered" evidence="1">
    <location>
        <begin position="38"/>
        <end position="75"/>
    </location>
</feature>
<proteinExistence type="predicted"/>
<evidence type="ECO:0000256" key="1">
    <source>
        <dbReference type="SAM" id="MobiDB-lite"/>
    </source>
</evidence>
<gene>
    <name evidence="2" type="ORF">GWI33_019186</name>
</gene>
<comment type="caution">
    <text evidence="2">The sequence shown here is derived from an EMBL/GenBank/DDBJ whole genome shotgun (WGS) entry which is preliminary data.</text>
</comment>
<protein>
    <submittedName>
        <fullName evidence="2">Uncharacterized protein</fullName>
    </submittedName>
</protein>
<evidence type="ECO:0000313" key="2">
    <source>
        <dbReference type="EMBL" id="KAF7267607.1"/>
    </source>
</evidence>
<keyword evidence="3" id="KW-1185">Reference proteome</keyword>
<accession>A0A834HVA0</accession>
<organism evidence="2 3">
    <name type="scientific">Rhynchophorus ferrugineus</name>
    <name type="common">Red palm weevil</name>
    <name type="synonym">Curculio ferrugineus</name>
    <dbReference type="NCBI Taxonomy" id="354439"/>
    <lineage>
        <taxon>Eukaryota</taxon>
        <taxon>Metazoa</taxon>
        <taxon>Ecdysozoa</taxon>
        <taxon>Arthropoda</taxon>
        <taxon>Hexapoda</taxon>
        <taxon>Insecta</taxon>
        <taxon>Pterygota</taxon>
        <taxon>Neoptera</taxon>
        <taxon>Endopterygota</taxon>
        <taxon>Coleoptera</taxon>
        <taxon>Polyphaga</taxon>
        <taxon>Cucujiformia</taxon>
        <taxon>Curculionidae</taxon>
        <taxon>Dryophthorinae</taxon>
        <taxon>Rhynchophorus</taxon>
    </lineage>
</organism>
<dbReference type="Proteomes" id="UP000625711">
    <property type="component" value="Unassembled WGS sequence"/>
</dbReference>
<dbReference type="EMBL" id="JAACXV010014403">
    <property type="protein sequence ID" value="KAF7267607.1"/>
    <property type="molecule type" value="Genomic_DNA"/>
</dbReference>
<reference evidence="2" key="1">
    <citation type="submission" date="2020-08" db="EMBL/GenBank/DDBJ databases">
        <title>Genome sequencing and assembly of the red palm weevil Rhynchophorus ferrugineus.</title>
        <authorList>
            <person name="Dias G.B."/>
            <person name="Bergman C.M."/>
            <person name="Manee M."/>
        </authorList>
    </citation>
    <scope>NUCLEOTIDE SEQUENCE</scope>
    <source>
        <strain evidence="2">AA-2017</strain>
        <tissue evidence="2">Whole larva</tissue>
    </source>
</reference>
<dbReference type="AlphaFoldDB" id="A0A834HVA0"/>
<name>A0A834HVA0_RHYFE</name>
<sequence>MCGRDSNPKDSESVQFMCVPRLPTAPCLIDRIGEREGVTERSLQTLPVSERGREREKEKERGNEENDEKKNVQLSRQTIESPCAYTYSPAYAFVMSQFNFRINIMRLRGRPRRRRRPTKDI</sequence>